<reference evidence="1" key="1">
    <citation type="submission" date="2020-05" db="EMBL/GenBank/DDBJ databases">
        <title>High-Quality Genomes of Partial-Nitritation/Anammox System by Hierarchical Clustering Based Hybrid Assembly.</title>
        <authorList>
            <person name="Liu L."/>
            <person name="Wang Y."/>
            <person name="Che Y."/>
            <person name="Chen Y."/>
            <person name="Xia Y."/>
            <person name="Luo R."/>
            <person name="Cheng S.H."/>
            <person name="Zheng C."/>
            <person name="Zhang T."/>
        </authorList>
    </citation>
    <scope>NUCLEOTIDE SEQUENCE</scope>
    <source>
        <strain evidence="1">H1_PAT1</strain>
    </source>
</reference>
<dbReference type="Proteomes" id="UP000710385">
    <property type="component" value="Unassembled WGS sequence"/>
</dbReference>
<accession>A0A928TUD6</accession>
<dbReference type="EMBL" id="JABTTY010000001">
    <property type="protein sequence ID" value="MBE7525060.1"/>
    <property type="molecule type" value="Genomic_DNA"/>
</dbReference>
<evidence type="ECO:0000313" key="2">
    <source>
        <dbReference type="Proteomes" id="UP000710385"/>
    </source>
</evidence>
<protein>
    <submittedName>
        <fullName evidence="1">Uncharacterized protein</fullName>
    </submittedName>
</protein>
<comment type="caution">
    <text evidence="1">The sequence shown here is derived from an EMBL/GenBank/DDBJ whole genome shotgun (WGS) entry which is preliminary data.</text>
</comment>
<evidence type="ECO:0000313" key="1">
    <source>
        <dbReference type="EMBL" id="MBE7525060.1"/>
    </source>
</evidence>
<dbReference type="AlphaFoldDB" id="A0A928TUD6"/>
<proteinExistence type="predicted"/>
<sequence length="134" mass="14686">MSATISATTACDTDQERLISILSLLRQKTPVSMDVIAEYIALAGDARNLVGLDRQTLDVVSDATRAAEAILQRGEKLAQLLALIPDDGNVDDVDDGAEFLRLADDADLIRRLPHEEFAAVRKKAETVRKHVILY</sequence>
<organism evidence="1 2">
    <name type="scientific">candidate division WWE3 bacterium</name>
    <dbReference type="NCBI Taxonomy" id="2053526"/>
    <lineage>
        <taxon>Bacteria</taxon>
        <taxon>Katanobacteria</taxon>
    </lineage>
</organism>
<gene>
    <name evidence="1" type="ORF">HS096_01525</name>
</gene>
<name>A0A928TUD6_UNCKA</name>